<sequence>MKALVTGASGGIGRDMARMLSAMGYDLIAVARSRDKLEALKQELKTEVQVLPLDLSREQACFDLYNQVKDQNIDVLINNAGYGMYGRFYDTDLEQELNMLRLNIQAVHILTKLFLRDFKKRNKGYLMNVSSSAAFFAGPLMSSYYASKAYVLRLTEAVYEELRREKSDVSVSVLCPGPVDTGFNDRAGVKFSVKGLSSCEVAAYALRKMFQKKLLIVPGALMKAAKFTGRLAPEKLMLRCSYHMQNRKGEDESPINGTEAKAEG</sequence>
<comment type="similarity">
    <text evidence="1 3">Belongs to the short-chain dehydrogenases/reductases (SDR) family.</text>
</comment>
<proteinExistence type="inferred from homology"/>
<name>A0A855A7R3_9FIRM</name>
<evidence type="ECO:0000313" key="4">
    <source>
        <dbReference type="EMBL" id="PEQ25218.1"/>
    </source>
</evidence>
<dbReference type="InterPro" id="IPR036291">
    <property type="entry name" value="NAD(P)-bd_dom_sf"/>
</dbReference>
<gene>
    <name evidence="4" type="ORF">CH238_04070</name>
</gene>
<keyword evidence="2" id="KW-0560">Oxidoreductase</keyword>
<comment type="caution">
    <text evidence="4">The sequence shown here is derived from an EMBL/GenBank/DDBJ whole genome shotgun (WGS) entry which is preliminary data.</text>
</comment>
<dbReference type="PANTHER" id="PTHR44196">
    <property type="entry name" value="DEHYDROGENASE/REDUCTASE SDR FAMILY MEMBER 7B"/>
    <property type="match status" value="1"/>
</dbReference>
<dbReference type="PIRSF" id="PIRSF000126">
    <property type="entry name" value="11-beta-HSD1"/>
    <property type="match status" value="1"/>
</dbReference>
<dbReference type="AlphaFoldDB" id="A0A855A7R3"/>
<dbReference type="Proteomes" id="UP000220611">
    <property type="component" value="Unassembled WGS sequence"/>
</dbReference>
<evidence type="ECO:0000256" key="2">
    <source>
        <dbReference type="ARBA" id="ARBA00023002"/>
    </source>
</evidence>
<keyword evidence="5" id="KW-1185">Reference proteome</keyword>
<dbReference type="InterPro" id="IPR002347">
    <property type="entry name" value="SDR_fam"/>
</dbReference>
<organism evidence="4 5">
    <name type="scientific">[Clostridium] leptum DSM 753</name>
    <dbReference type="NCBI Taxonomy" id="428125"/>
    <lineage>
        <taxon>Bacteria</taxon>
        <taxon>Bacillati</taxon>
        <taxon>Bacillota</taxon>
        <taxon>Clostridia</taxon>
        <taxon>Eubacteriales</taxon>
        <taxon>Oscillospiraceae</taxon>
        <taxon>Oscillospiraceae incertae sedis</taxon>
    </lineage>
</organism>
<dbReference type="SUPFAM" id="SSF51735">
    <property type="entry name" value="NAD(P)-binding Rossmann-fold domains"/>
    <property type="match status" value="1"/>
</dbReference>
<evidence type="ECO:0000256" key="1">
    <source>
        <dbReference type="ARBA" id="ARBA00006484"/>
    </source>
</evidence>
<dbReference type="PANTHER" id="PTHR44196:SF2">
    <property type="entry name" value="SHORT-CHAIN DEHYDROGENASE-RELATED"/>
    <property type="match status" value="1"/>
</dbReference>
<dbReference type="Pfam" id="PF00106">
    <property type="entry name" value="adh_short"/>
    <property type="match status" value="1"/>
</dbReference>
<accession>A0A855A7R3</accession>
<dbReference type="Gene3D" id="3.40.50.720">
    <property type="entry name" value="NAD(P)-binding Rossmann-like Domain"/>
    <property type="match status" value="1"/>
</dbReference>
<evidence type="ECO:0000256" key="3">
    <source>
        <dbReference type="RuleBase" id="RU000363"/>
    </source>
</evidence>
<reference evidence="4 5" key="1">
    <citation type="submission" date="2017-07" db="EMBL/GenBank/DDBJ databases">
        <title>Prevalence of linear plasmids in Cutibacterium (Propionibacterium) acnes isolates obtained from prostatic tissue.</title>
        <authorList>
            <person name="Davidsson S."/>
            <person name="Carlsson J."/>
            <person name="Molling P."/>
            <person name="Andren O."/>
            <person name="Andersson S.-O."/>
            <person name="Brzuszkiewicz E."/>
            <person name="Poehlein A."/>
            <person name="Al-Zeer M."/>
            <person name="Brinkmann V."/>
            <person name="Scavenius C."/>
            <person name="Nazipi S."/>
            <person name="Soderquist B."/>
            <person name="Bruggemann H."/>
        </authorList>
    </citation>
    <scope>NUCLEOTIDE SEQUENCE [LARGE SCALE GENOMIC DNA]</scope>
    <source>
        <strain evidence="4 5">DSM 753</strain>
    </source>
</reference>
<dbReference type="GO" id="GO:0016491">
    <property type="term" value="F:oxidoreductase activity"/>
    <property type="evidence" value="ECO:0007669"/>
    <property type="project" value="UniProtKB-KW"/>
</dbReference>
<protein>
    <submittedName>
        <fullName evidence="4">NAD(P)-dependent oxidoreductase</fullName>
    </submittedName>
</protein>
<dbReference type="PRINTS" id="PR00080">
    <property type="entry name" value="SDRFAMILY"/>
</dbReference>
<dbReference type="EMBL" id="NOXF01000002">
    <property type="protein sequence ID" value="PEQ25218.1"/>
    <property type="molecule type" value="Genomic_DNA"/>
</dbReference>
<evidence type="ECO:0000313" key="5">
    <source>
        <dbReference type="Proteomes" id="UP000220611"/>
    </source>
</evidence>
<dbReference type="OrthoDB" id="9808814at2"/>
<dbReference type="GO" id="GO:0016020">
    <property type="term" value="C:membrane"/>
    <property type="evidence" value="ECO:0007669"/>
    <property type="project" value="TreeGrafter"/>
</dbReference>
<dbReference type="PRINTS" id="PR00081">
    <property type="entry name" value="GDHRDH"/>
</dbReference>